<feature type="region of interest" description="Disordered" evidence="1">
    <location>
        <begin position="377"/>
        <end position="452"/>
    </location>
</feature>
<evidence type="ECO:0000313" key="4">
    <source>
        <dbReference type="RefSeq" id="XP_024887987.1"/>
    </source>
</evidence>
<dbReference type="Gene3D" id="3.60.10.10">
    <property type="entry name" value="Endonuclease/exonuclease/phosphatase"/>
    <property type="match status" value="1"/>
</dbReference>
<sequence>MAERGCGLGVAAEPYWVPPDHSLWAGSRCGLVAITWRQTDEPVACSRVGAGDGFVIVKWGRVHVVGVYISPNVNVATFEGTLANLKASLTGILPAQQILVAGDFNAKSALWGSPVTDAWGGILENWAVGLGLIVLNRSTVQTCVRHRGGSIVDLTWASPAIARRVEGWRVAEEIETLSDHLFVEMSLPVALPEVRARRIEAENRFPRWAHRTIDGDMLRASVNTSLWVDDFFVNVEEKNVDEIAARIGAIMKDACDASMPRSRPRPRKAAYWWTEIAELRRSSVHARREWLRARRTQDTQPRRMEEAGIEYRSARRLYSQAIRRAKDRAWQELLLDLDRDPWGRPYRMVLNKLRTWAPPVTESMAPEFLEEVVDALFPDDPGERTGGGPAPPVVGRGTRGDHGRDEKGGQTAESRKGPRSGWSSWHSVVLGHGGTGRTPEAPIHRVPQDGPVSPRLEGFAIGPLPQTGEARRPAVGIQANLPAGRGRQALRIIADRIAQHLSRRGPDLSQAQYGFREGRSTIDAIKRIEALSKAAAEGWQGGAWHQFRHCQCI</sequence>
<dbReference type="InterPro" id="IPR036691">
    <property type="entry name" value="Endo/exonu/phosph_ase_sf"/>
</dbReference>
<evidence type="ECO:0000313" key="3">
    <source>
        <dbReference type="Proteomes" id="UP000504618"/>
    </source>
</evidence>
<dbReference type="InterPro" id="IPR005135">
    <property type="entry name" value="Endo/exonuclease/phosphatase"/>
</dbReference>
<organism evidence="3 4">
    <name type="scientific">Temnothorax curvispinosus</name>
    <dbReference type="NCBI Taxonomy" id="300111"/>
    <lineage>
        <taxon>Eukaryota</taxon>
        <taxon>Metazoa</taxon>
        <taxon>Ecdysozoa</taxon>
        <taxon>Arthropoda</taxon>
        <taxon>Hexapoda</taxon>
        <taxon>Insecta</taxon>
        <taxon>Pterygota</taxon>
        <taxon>Neoptera</taxon>
        <taxon>Endopterygota</taxon>
        <taxon>Hymenoptera</taxon>
        <taxon>Apocrita</taxon>
        <taxon>Aculeata</taxon>
        <taxon>Formicoidea</taxon>
        <taxon>Formicidae</taxon>
        <taxon>Myrmicinae</taxon>
        <taxon>Temnothorax</taxon>
    </lineage>
</organism>
<dbReference type="GO" id="GO:0003824">
    <property type="term" value="F:catalytic activity"/>
    <property type="evidence" value="ECO:0007669"/>
    <property type="project" value="InterPro"/>
</dbReference>
<feature type="compositionally biased region" description="Basic and acidic residues" evidence="1">
    <location>
        <begin position="398"/>
        <end position="416"/>
    </location>
</feature>
<evidence type="ECO:0000256" key="1">
    <source>
        <dbReference type="SAM" id="MobiDB-lite"/>
    </source>
</evidence>
<gene>
    <name evidence="4" type="primary">LOC112464924</name>
</gene>
<accession>A0A6J1R052</accession>
<dbReference type="Proteomes" id="UP000504618">
    <property type="component" value="Unplaced"/>
</dbReference>
<dbReference type="GeneID" id="112464924"/>
<protein>
    <submittedName>
        <fullName evidence="4">Uncharacterized protein LOC112464924</fullName>
    </submittedName>
</protein>
<dbReference type="SUPFAM" id="SSF56219">
    <property type="entry name" value="DNase I-like"/>
    <property type="match status" value="1"/>
</dbReference>
<dbReference type="AlphaFoldDB" id="A0A6J1R052"/>
<keyword evidence="3" id="KW-1185">Reference proteome</keyword>
<dbReference type="PANTHER" id="PTHR33273">
    <property type="entry name" value="DOMAIN-CONTAINING PROTEIN, PUTATIVE-RELATED"/>
    <property type="match status" value="1"/>
</dbReference>
<dbReference type="OrthoDB" id="7700944at2759"/>
<reference evidence="4" key="1">
    <citation type="submission" date="2025-08" db="UniProtKB">
        <authorList>
            <consortium name="RefSeq"/>
        </authorList>
    </citation>
    <scope>IDENTIFICATION</scope>
    <source>
        <tissue evidence="4">Whole body</tissue>
    </source>
</reference>
<name>A0A6J1R052_9HYME</name>
<evidence type="ECO:0000259" key="2">
    <source>
        <dbReference type="Pfam" id="PF14529"/>
    </source>
</evidence>
<dbReference type="CDD" id="cd09077">
    <property type="entry name" value="R1-I-EN"/>
    <property type="match status" value="1"/>
</dbReference>
<dbReference type="RefSeq" id="XP_024887987.1">
    <property type="nucleotide sequence ID" value="XM_025032219.1"/>
</dbReference>
<dbReference type="PANTHER" id="PTHR33273:SF2">
    <property type="entry name" value="ENDONUCLEASE_EXONUCLEASE_PHOSPHATASE DOMAIN-CONTAINING PROTEIN"/>
    <property type="match status" value="1"/>
</dbReference>
<proteinExistence type="predicted"/>
<dbReference type="Pfam" id="PF14529">
    <property type="entry name" value="Exo_endo_phos_2"/>
    <property type="match status" value="1"/>
</dbReference>
<feature type="domain" description="Endonuclease/exonuclease/phosphatase" evidence="2">
    <location>
        <begin position="63"/>
        <end position="183"/>
    </location>
</feature>